<evidence type="ECO:0000313" key="2">
    <source>
        <dbReference type="Proteomes" id="UP001144612"/>
    </source>
</evidence>
<accession>A0ABT4D8I7</accession>
<dbReference type="EMBL" id="JAPQFJ010000003">
    <property type="protein sequence ID" value="MCY6957978.1"/>
    <property type="molecule type" value="Genomic_DNA"/>
</dbReference>
<keyword evidence="2" id="KW-1185">Reference proteome</keyword>
<sequence>MITSRDRKIINFIDQYGFLTIDQAAKLFFGNFKTQYDIARRRLKKILENGGYIRVFKNTETNNMIYVPEDSKLRKVSKHDLLVMDYISDLKTLGVEFEKIEIEKDFNGAIADAFIIFKLGDYRYYHILEIQLRHDYVEINRYNKHLNTILNQTNNTLPKLIIVQNTNHNYSKENKTDMEIIQLDTSLSDIAKTVI</sequence>
<protein>
    <recommendedName>
        <fullName evidence="3">Replication-relaxation family protein</fullName>
    </recommendedName>
</protein>
<dbReference type="Proteomes" id="UP001144612">
    <property type="component" value="Unassembled WGS sequence"/>
</dbReference>
<evidence type="ECO:0000313" key="1">
    <source>
        <dbReference type="EMBL" id="MCY6957978.1"/>
    </source>
</evidence>
<gene>
    <name evidence="1" type="ORF">OW729_05085</name>
</gene>
<comment type="caution">
    <text evidence="1">The sequence shown here is derived from an EMBL/GenBank/DDBJ whole genome shotgun (WGS) entry which is preliminary data.</text>
</comment>
<organism evidence="1 2">
    <name type="scientific">Clostridium brassicae</name>
    <dbReference type="NCBI Taxonomy" id="2999072"/>
    <lineage>
        <taxon>Bacteria</taxon>
        <taxon>Bacillati</taxon>
        <taxon>Bacillota</taxon>
        <taxon>Clostridia</taxon>
        <taxon>Eubacteriales</taxon>
        <taxon>Clostridiaceae</taxon>
        <taxon>Clostridium</taxon>
    </lineage>
</organism>
<proteinExistence type="predicted"/>
<name>A0ABT4D8I7_9CLOT</name>
<dbReference type="RefSeq" id="WP_268060376.1">
    <property type="nucleotide sequence ID" value="NZ_JAPQFJ010000003.1"/>
</dbReference>
<evidence type="ECO:0008006" key="3">
    <source>
        <dbReference type="Google" id="ProtNLM"/>
    </source>
</evidence>
<reference evidence="1" key="1">
    <citation type="submission" date="2022-12" db="EMBL/GenBank/DDBJ databases">
        <title>Clostridium sp. nov., isolated from industrial wastewater.</title>
        <authorList>
            <person name="Jiayan W."/>
        </authorList>
    </citation>
    <scope>NUCLEOTIDE SEQUENCE</scope>
    <source>
        <strain evidence="1">ZC22-4</strain>
    </source>
</reference>